<accession>A0ABV2T3V3</accession>
<evidence type="ECO:0000256" key="5">
    <source>
        <dbReference type="ARBA" id="ARBA00023237"/>
    </source>
</evidence>
<evidence type="ECO:0000313" key="7">
    <source>
        <dbReference type="EMBL" id="MET6997707.1"/>
    </source>
</evidence>
<dbReference type="Gene3D" id="1.25.40.390">
    <property type="match status" value="1"/>
</dbReference>
<organism evidence="7 8">
    <name type="scientific">Chitinophaga defluvii</name>
    <dbReference type="NCBI Taxonomy" id="3163343"/>
    <lineage>
        <taxon>Bacteria</taxon>
        <taxon>Pseudomonadati</taxon>
        <taxon>Bacteroidota</taxon>
        <taxon>Chitinophagia</taxon>
        <taxon>Chitinophagales</taxon>
        <taxon>Chitinophagaceae</taxon>
        <taxon>Chitinophaga</taxon>
    </lineage>
</organism>
<gene>
    <name evidence="7" type="ORF">ABR189_10025</name>
</gene>
<dbReference type="SUPFAM" id="SSF48452">
    <property type="entry name" value="TPR-like"/>
    <property type="match status" value="1"/>
</dbReference>
<reference evidence="7 8" key="1">
    <citation type="submission" date="2024-06" db="EMBL/GenBank/DDBJ databases">
        <title>Chitinophaga defluvii sp. nov., isolated from municipal sewage.</title>
        <authorList>
            <person name="Zhang L."/>
        </authorList>
    </citation>
    <scope>NUCLEOTIDE SEQUENCE [LARGE SCALE GENOMIC DNA]</scope>
    <source>
        <strain evidence="7 8">H8</strain>
    </source>
</reference>
<dbReference type="EMBL" id="JBEXAC010000001">
    <property type="protein sequence ID" value="MET6997707.1"/>
    <property type="molecule type" value="Genomic_DNA"/>
</dbReference>
<evidence type="ECO:0000256" key="1">
    <source>
        <dbReference type="ARBA" id="ARBA00004442"/>
    </source>
</evidence>
<feature type="domain" description="RagB/SusD" evidence="6">
    <location>
        <begin position="352"/>
        <end position="531"/>
    </location>
</feature>
<dbReference type="Gene3D" id="1.10.3780.10">
    <property type="entry name" value="SusD-like"/>
    <property type="match status" value="1"/>
</dbReference>
<evidence type="ECO:0000256" key="4">
    <source>
        <dbReference type="ARBA" id="ARBA00023136"/>
    </source>
</evidence>
<keyword evidence="5" id="KW-0998">Cell outer membrane</keyword>
<protein>
    <submittedName>
        <fullName evidence="7">RagB/SusD family nutrient uptake outer membrane protein</fullName>
    </submittedName>
</protein>
<dbReference type="InterPro" id="IPR012944">
    <property type="entry name" value="SusD_RagB_dom"/>
</dbReference>
<dbReference type="CDD" id="cd08977">
    <property type="entry name" value="SusD"/>
    <property type="match status" value="1"/>
</dbReference>
<dbReference type="Gene3D" id="1.25.40.10">
    <property type="entry name" value="Tetratricopeptide repeat domain"/>
    <property type="match status" value="1"/>
</dbReference>
<comment type="subcellular location">
    <subcellularLocation>
        <location evidence="1">Cell outer membrane</location>
    </subcellularLocation>
</comment>
<keyword evidence="3" id="KW-0732">Signal</keyword>
<evidence type="ECO:0000259" key="6">
    <source>
        <dbReference type="Pfam" id="PF07980"/>
    </source>
</evidence>
<comment type="similarity">
    <text evidence="2">Belongs to the SusD family.</text>
</comment>
<dbReference type="Pfam" id="PF07980">
    <property type="entry name" value="SusD_RagB"/>
    <property type="match status" value="1"/>
</dbReference>
<comment type="caution">
    <text evidence="7">The sequence shown here is derived from an EMBL/GenBank/DDBJ whole genome shotgun (WGS) entry which is preliminary data.</text>
</comment>
<evidence type="ECO:0000256" key="2">
    <source>
        <dbReference type="ARBA" id="ARBA00006275"/>
    </source>
</evidence>
<dbReference type="RefSeq" id="WP_354660342.1">
    <property type="nucleotide sequence ID" value="NZ_JBEXAC010000001.1"/>
</dbReference>
<dbReference type="Proteomes" id="UP001549749">
    <property type="component" value="Unassembled WGS sequence"/>
</dbReference>
<sequence length="533" mass="59624">MTTKFIYNLLLAGIIAVTVSSCTKDLDRQPFYDLTSANVYNDFNNYKLVLAKLYAGYAVSGQQGPAGKPDIGGIDEGFSNYIRQYWQAQELPTDEAVIAWNDGSLPDYHTMKWTSANEFIRAVYNRIFYEISICNEFIRETTDDKLNSRGVTGANLEDAKHFRAEARFLRALSYWHALDLYGNVPFVVETDVIGGGFFPKQITRADLFTYIEKELKEIDVELTDARQNEYGRADKAAAWTLLAKLYLNAEVYIKQPRYTECITYCNKIIGAGYVLQDNYRYLFLADNNLSGEIIFPITFDGINTKSYGGMTYLVHAAVGGSMNPAAFGINGGWGGLRTTKAFVNLFTDVTGATDKRAMFYTNGQKLEIDEISTFTDGYAIGKYRNVNRAGVQGSDKTGDFPDTDFPMFRLADVYLMYAEAVLRGGTGGSAGTALQYVNNLRQRAYGNTNGNITAGQLNLDFIINERGRELFWEGQRRTDLIRFGKFTGAAYLWPWKGGVKPGAAVEDYRTLFPIPSSDLTANPNLKQNDGYGR</sequence>
<evidence type="ECO:0000313" key="8">
    <source>
        <dbReference type="Proteomes" id="UP001549749"/>
    </source>
</evidence>
<keyword evidence="4" id="KW-0472">Membrane</keyword>
<proteinExistence type="inferred from homology"/>
<dbReference type="PROSITE" id="PS51257">
    <property type="entry name" value="PROKAR_LIPOPROTEIN"/>
    <property type="match status" value="1"/>
</dbReference>
<keyword evidence="8" id="KW-1185">Reference proteome</keyword>
<evidence type="ECO:0000256" key="3">
    <source>
        <dbReference type="ARBA" id="ARBA00022729"/>
    </source>
</evidence>
<dbReference type="InterPro" id="IPR011990">
    <property type="entry name" value="TPR-like_helical_dom_sf"/>
</dbReference>
<name>A0ABV2T3V3_9BACT</name>